<reference evidence="4 5" key="1">
    <citation type="submission" date="2019-06" db="EMBL/GenBank/DDBJ databases">
        <title>Sequencing the genomes of 1000 actinobacteria strains.</title>
        <authorList>
            <person name="Klenk H.-P."/>
        </authorList>
    </citation>
    <scope>NUCLEOTIDE SEQUENCE [LARGE SCALE GENOMIC DNA]</scope>
    <source>
        <strain evidence="4 5">DSM 17305</strain>
    </source>
</reference>
<keyword evidence="2 4" id="KW-0808">Transferase</keyword>
<organism evidence="4 5">
    <name type="scientific">Kribbella jejuensis</name>
    <dbReference type="NCBI Taxonomy" id="236068"/>
    <lineage>
        <taxon>Bacteria</taxon>
        <taxon>Bacillati</taxon>
        <taxon>Actinomycetota</taxon>
        <taxon>Actinomycetes</taxon>
        <taxon>Propionibacteriales</taxon>
        <taxon>Kribbellaceae</taxon>
        <taxon>Kribbella</taxon>
    </lineage>
</organism>
<evidence type="ECO:0000256" key="1">
    <source>
        <dbReference type="ARBA" id="ARBA00010990"/>
    </source>
</evidence>
<dbReference type="SUPFAM" id="SSF56214">
    <property type="entry name" value="4'-phosphopantetheinyl transferase"/>
    <property type="match status" value="2"/>
</dbReference>
<dbReference type="GO" id="GO:0019878">
    <property type="term" value="P:lysine biosynthetic process via aminoadipic acid"/>
    <property type="evidence" value="ECO:0007669"/>
    <property type="project" value="TreeGrafter"/>
</dbReference>
<dbReference type="InterPro" id="IPR037143">
    <property type="entry name" value="4-PPantetheinyl_Trfase_dom_sf"/>
</dbReference>
<dbReference type="AlphaFoldDB" id="A0A542EAR6"/>
<dbReference type="RefSeq" id="WP_185759443.1">
    <property type="nucleotide sequence ID" value="NZ_BAAAKA010000043.1"/>
</dbReference>
<dbReference type="InterPro" id="IPR050559">
    <property type="entry name" value="P-Pant_transferase_sf"/>
</dbReference>
<evidence type="ECO:0000313" key="5">
    <source>
        <dbReference type="Proteomes" id="UP000316298"/>
    </source>
</evidence>
<feature type="domain" description="4'-phosphopantetheinyl transferase" evidence="3">
    <location>
        <begin position="101"/>
        <end position="167"/>
    </location>
</feature>
<dbReference type="Pfam" id="PF01648">
    <property type="entry name" value="ACPS"/>
    <property type="match status" value="1"/>
</dbReference>
<dbReference type="GO" id="GO:0005829">
    <property type="term" value="C:cytosol"/>
    <property type="evidence" value="ECO:0007669"/>
    <property type="project" value="TreeGrafter"/>
</dbReference>
<dbReference type="GO" id="GO:0000287">
    <property type="term" value="F:magnesium ion binding"/>
    <property type="evidence" value="ECO:0007669"/>
    <property type="project" value="InterPro"/>
</dbReference>
<sequence>MAVWWAGVDQARDEFVDDLDEVERGRLAAYVREVDKARFLLGVTMVRRVLAARFSLPAAKVRLDRSCPDCGKPHGKVRAVGVELSVTHSGDLVGIAVADRPVGLDVERVDPELDVDGVAAVVLGAHELHELSRRTGIEKVRAFTESWTRKEAALKATGEGLRGDLKASLPDGIQVVQVDVGPNHRAALAVRSAERPVLRVGDSTQLLS</sequence>
<evidence type="ECO:0000256" key="2">
    <source>
        <dbReference type="ARBA" id="ARBA00022679"/>
    </source>
</evidence>
<proteinExistence type="inferred from homology"/>
<evidence type="ECO:0000259" key="3">
    <source>
        <dbReference type="Pfam" id="PF01648"/>
    </source>
</evidence>
<accession>A0A542EAR6</accession>
<keyword evidence="5" id="KW-1185">Reference proteome</keyword>
<name>A0A542EAR6_9ACTN</name>
<gene>
    <name evidence="4" type="ORF">FB475_5366</name>
</gene>
<dbReference type="PANTHER" id="PTHR12215">
    <property type="entry name" value="PHOSPHOPANTETHEINE TRANSFERASE"/>
    <property type="match status" value="1"/>
</dbReference>
<comment type="caution">
    <text evidence="4">The sequence shown here is derived from an EMBL/GenBank/DDBJ whole genome shotgun (WGS) entry which is preliminary data.</text>
</comment>
<dbReference type="PANTHER" id="PTHR12215:SF10">
    <property type="entry name" value="L-AMINOADIPATE-SEMIALDEHYDE DEHYDROGENASE-PHOSPHOPANTETHEINYL TRANSFERASE"/>
    <property type="match status" value="1"/>
</dbReference>
<comment type="similarity">
    <text evidence="1">Belongs to the P-Pant transferase superfamily. Gsp/Sfp/HetI/AcpT family.</text>
</comment>
<dbReference type="Gene3D" id="3.90.470.20">
    <property type="entry name" value="4'-phosphopantetheinyl transferase domain"/>
    <property type="match status" value="1"/>
</dbReference>
<dbReference type="InterPro" id="IPR008278">
    <property type="entry name" value="4-PPantetheinyl_Trfase_dom"/>
</dbReference>
<dbReference type="GO" id="GO:0008897">
    <property type="term" value="F:holo-[acyl-carrier-protein] synthase activity"/>
    <property type="evidence" value="ECO:0007669"/>
    <property type="project" value="InterPro"/>
</dbReference>
<dbReference type="EMBL" id="VFMM01000002">
    <property type="protein sequence ID" value="TQJ12423.1"/>
    <property type="molecule type" value="Genomic_DNA"/>
</dbReference>
<dbReference type="Proteomes" id="UP000316298">
    <property type="component" value="Unassembled WGS sequence"/>
</dbReference>
<evidence type="ECO:0000313" key="4">
    <source>
        <dbReference type="EMBL" id="TQJ12423.1"/>
    </source>
</evidence>
<protein>
    <submittedName>
        <fullName evidence="4">4'-phosphopantetheinyl transferase</fullName>
    </submittedName>
</protein>